<dbReference type="Proteomes" id="UP001152876">
    <property type="component" value="Unassembled WGS sequence"/>
</dbReference>
<sequence length="73" mass="7902">MAFPTETHVGYMTANATQLFIIAEPPDVIPSGWGIGSPYTRMESKQASASTLTKTMESNDHLAPAKPLGAYFR</sequence>
<gene>
    <name evidence="1" type="ORF">H010_00245</name>
</gene>
<keyword evidence="2" id="KW-1185">Reference proteome</keyword>
<evidence type="ECO:0000313" key="1">
    <source>
        <dbReference type="EMBL" id="MDG5973658.1"/>
    </source>
</evidence>
<evidence type="ECO:0000313" key="2">
    <source>
        <dbReference type="Proteomes" id="UP001152876"/>
    </source>
</evidence>
<reference evidence="1" key="1">
    <citation type="submission" date="2013-01" db="EMBL/GenBank/DDBJ databases">
        <title>Genome draft of Hydrogenophaga taeniospiralis 2K1.</title>
        <authorList>
            <person name="Gomila M."/>
            <person name="Lalucat J."/>
        </authorList>
    </citation>
    <scope>NUCLEOTIDE SEQUENCE</scope>
    <source>
        <strain evidence="1">CCUG 15921</strain>
    </source>
</reference>
<name>A0A9X4NM31_9BURK</name>
<comment type="caution">
    <text evidence="1">The sequence shown here is derived from an EMBL/GenBank/DDBJ whole genome shotgun (WGS) entry which is preliminary data.</text>
</comment>
<dbReference type="EMBL" id="AOGK01000001">
    <property type="protein sequence ID" value="MDG5973658.1"/>
    <property type="molecule type" value="Genomic_DNA"/>
</dbReference>
<accession>A0A9X4NM31</accession>
<proteinExistence type="predicted"/>
<protein>
    <submittedName>
        <fullName evidence="1">Uncharacterized protein</fullName>
    </submittedName>
</protein>
<dbReference type="AlphaFoldDB" id="A0A9X4NM31"/>
<organism evidence="1 2">
    <name type="scientific">Hydrogenophaga taeniospiralis CCUG 15921</name>
    <dbReference type="NCBI Taxonomy" id="1281780"/>
    <lineage>
        <taxon>Bacteria</taxon>
        <taxon>Pseudomonadati</taxon>
        <taxon>Pseudomonadota</taxon>
        <taxon>Betaproteobacteria</taxon>
        <taxon>Burkholderiales</taxon>
        <taxon>Comamonadaceae</taxon>
        <taxon>Hydrogenophaga</taxon>
    </lineage>
</organism>